<feature type="domain" description="ATP-grasp" evidence="2">
    <location>
        <begin position="131"/>
        <end position="318"/>
    </location>
</feature>
<dbReference type="EMBL" id="SRRT01000010">
    <property type="protein sequence ID" value="TGN72510.1"/>
    <property type="molecule type" value="Genomic_DNA"/>
</dbReference>
<dbReference type="PANTHER" id="PTHR21621:SF0">
    <property type="entry name" value="BETA-CITRYLGLUTAMATE SYNTHASE B-RELATED"/>
    <property type="match status" value="1"/>
</dbReference>
<keyword evidence="4" id="KW-1185">Reference proteome</keyword>
<dbReference type="GO" id="GO:0005524">
    <property type="term" value="F:ATP binding"/>
    <property type="evidence" value="ECO:0007669"/>
    <property type="project" value="UniProtKB-UniRule"/>
</dbReference>
<evidence type="ECO:0000313" key="3">
    <source>
        <dbReference type="EMBL" id="TGN72510.1"/>
    </source>
</evidence>
<dbReference type="SUPFAM" id="SSF56059">
    <property type="entry name" value="Glutathione synthetase ATP-binding domain-like"/>
    <property type="match status" value="1"/>
</dbReference>
<dbReference type="Gene3D" id="3.30.470.20">
    <property type="entry name" value="ATP-grasp fold, B domain"/>
    <property type="match status" value="1"/>
</dbReference>
<proteinExistence type="predicted"/>
<comment type="caution">
    <text evidence="3">The sequence shown here is derived from an EMBL/GenBank/DDBJ whole genome shotgun (WGS) entry which is preliminary data.</text>
</comment>
<dbReference type="InterPro" id="IPR011761">
    <property type="entry name" value="ATP-grasp"/>
</dbReference>
<evidence type="ECO:0000313" key="4">
    <source>
        <dbReference type="Proteomes" id="UP000298159"/>
    </source>
</evidence>
<dbReference type="GO" id="GO:0009432">
    <property type="term" value="P:SOS response"/>
    <property type="evidence" value="ECO:0007669"/>
    <property type="project" value="TreeGrafter"/>
</dbReference>
<dbReference type="GO" id="GO:0046872">
    <property type="term" value="F:metal ion binding"/>
    <property type="evidence" value="ECO:0007669"/>
    <property type="project" value="InterPro"/>
</dbReference>
<organism evidence="3 4">
    <name type="scientific">Streptomyces bauhiniae</name>
    <dbReference type="NCBI Taxonomy" id="2340725"/>
    <lineage>
        <taxon>Bacteria</taxon>
        <taxon>Bacillati</taxon>
        <taxon>Actinomycetota</taxon>
        <taxon>Actinomycetes</taxon>
        <taxon>Kitasatosporales</taxon>
        <taxon>Streptomycetaceae</taxon>
        <taxon>Streptomyces</taxon>
    </lineage>
</organism>
<keyword evidence="1" id="KW-0067">ATP-binding</keyword>
<dbReference type="AlphaFoldDB" id="A0A4Z1CUF3"/>
<protein>
    <submittedName>
        <fullName evidence="3">ATP-grasp ribosomal peptide maturase</fullName>
    </submittedName>
</protein>
<dbReference type="Pfam" id="PF21068">
    <property type="entry name" value="ATPgraspMvdD"/>
    <property type="match status" value="1"/>
</dbReference>
<dbReference type="PROSITE" id="PS50975">
    <property type="entry name" value="ATP_GRASP"/>
    <property type="match status" value="1"/>
</dbReference>
<dbReference type="GO" id="GO:0005737">
    <property type="term" value="C:cytoplasm"/>
    <property type="evidence" value="ECO:0007669"/>
    <property type="project" value="TreeGrafter"/>
</dbReference>
<dbReference type="NCBIfam" id="TIGR04187">
    <property type="entry name" value="GRASP_SAV_5884"/>
    <property type="match status" value="1"/>
</dbReference>
<dbReference type="InterPro" id="IPR048936">
    <property type="entry name" value="MvdD-like_ATPgrasp"/>
</dbReference>
<name>A0A4Z1CUF3_9ACTN</name>
<dbReference type="InterPro" id="IPR026449">
    <property type="entry name" value="GRASP_SAV_5884"/>
</dbReference>
<dbReference type="RefSeq" id="WP_135788581.1">
    <property type="nucleotide sequence ID" value="NZ_SRRT01000010.1"/>
</dbReference>
<dbReference type="GO" id="GO:0018169">
    <property type="term" value="F:ribosomal S6-glutamic acid ligase activity"/>
    <property type="evidence" value="ECO:0007669"/>
    <property type="project" value="TreeGrafter"/>
</dbReference>
<accession>A0A4Z1CUF3</accession>
<dbReference type="GeneID" id="95451539"/>
<dbReference type="PANTHER" id="PTHR21621">
    <property type="entry name" value="RIBOSOMAL PROTEIN S6 MODIFICATION PROTEIN"/>
    <property type="match status" value="1"/>
</dbReference>
<keyword evidence="1" id="KW-0547">Nucleotide-binding</keyword>
<reference evidence="3 4" key="1">
    <citation type="submission" date="2019-04" db="EMBL/GenBank/DDBJ databases">
        <title>Streptomyces sp. nov. Bv016 isolated from bark of Buahinia variegata.</title>
        <authorList>
            <person name="Kanchanasin P."/>
            <person name="Tanasupawat S."/>
            <person name="Yuki M."/>
            <person name="Kudo T."/>
        </authorList>
    </citation>
    <scope>NUCLEOTIDE SEQUENCE [LARGE SCALE GENOMIC DNA]</scope>
    <source>
        <strain evidence="3 4">Bv016</strain>
    </source>
</reference>
<evidence type="ECO:0000256" key="1">
    <source>
        <dbReference type="PROSITE-ProRule" id="PRU00409"/>
    </source>
</evidence>
<gene>
    <name evidence="3" type="primary">tgmB</name>
    <name evidence="3" type="ORF">E5083_28600</name>
</gene>
<sequence length="321" mass="35171">MGGPVLIIAANDDWPTDRVVTELTGRGVEVFRIDTADFPQQLSLSARIDRHSGWTGELASGHRTVNLPWVSAVYYRAPRAFQFPEGMSGPEERFAAAQARAGLGGVLSALRCHWVNHPTAMARAEYKPVQLAAASRSGLRIPTTLITNEPDRVRALASEVTEGIVCKPVASPVLIEDGKLKSVYTHRLHPEDLVDLEGVSSTAHLFQEWVQKDHEVRLTLIGDRMFAAAIHAGSDASHEDWRSDYGSLTYSVTTVPDDVADGMRRLMARLKLVYGAADFVVGPYGEWTFLEVNPCGQWDWIQAETGLPIAQALADELQGVS</sequence>
<evidence type="ECO:0000259" key="2">
    <source>
        <dbReference type="PROSITE" id="PS50975"/>
    </source>
</evidence>
<dbReference type="Proteomes" id="UP000298159">
    <property type="component" value="Unassembled WGS sequence"/>
</dbReference>